<dbReference type="InterPro" id="IPR001633">
    <property type="entry name" value="EAL_dom"/>
</dbReference>
<dbReference type="EMBL" id="JBEPLJ010000003">
    <property type="protein sequence ID" value="MET3584913.1"/>
    <property type="molecule type" value="Genomic_DNA"/>
</dbReference>
<dbReference type="Gene3D" id="3.20.20.450">
    <property type="entry name" value="EAL domain"/>
    <property type="match status" value="1"/>
</dbReference>
<organism evidence="2 3">
    <name type="scientific">Pseudorhizobium tarimense</name>
    <dbReference type="NCBI Taxonomy" id="1079109"/>
    <lineage>
        <taxon>Bacteria</taxon>
        <taxon>Pseudomonadati</taxon>
        <taxon>Pseudomonadota</taxon>
        <taxon>Alphaproteobacteria</taxon>
        <taxon>Hyphomicrobiales</taxon>
        <taxon>Rhizobiaceae</taxon>
        <taxon>Rhizobium/Agrobacterium group</taxon>
        <taxon>Pseudorhizobium</taxon>
    </lineage>
</organism>
<dbReference type="InterPro" id="IPR050706">
    <property type="entry name" value="Cyclic-di-GMP_PDE-like"/>
</dbReference>
<feature type="domain" description="EAL" evidence="1">
    <location>
        <begin position="1"/>
        <end position="47"/>
    </location>
</feature>
<dbReference type="InterPro" id="IPR035919">
    <property type="entry name" value="EAL_sf"/>
</dbReference>
<comment type="caution">
    <text evidence="2">The sequence shown here is derived from an EMBL/GenBank/DDBJ whole genome shotgun (WGS) entry which is preliminary data.</text>
</comment>
<evidence type="ECO:0000313" key="3">
    <source>
        <dbReference type="Proteomes" id="UP001549031"/>
    </source>
</evidence>
<dbReference type="PROSITE" id="PS50883">
    <property type="entry name" value="EAL"/>
    <property type="match status" value="1"/>
</dbReference>
<sequence length="57" mass="6361">MDIVVEGVESADDAEALRMLGCRYAQGNLYGRPMPRQALEQWVTFYRPGPQSATLMA</sequence>
<dbReference type="RefSeq" id="WP_281433211.1">
    <property type="nucleotide sequence ID" value="NZ_JALJRA010000003.1"/>
</dbReference>
<evidence type="ECO:0000259" key="1">
    <source>
        <dbReference type="PROSITE" id="PS50883"/>
    </source>
</evidence>
<keyword evidence="3" id="KW-1185">Reference proteome</keyword>
<accession>A0ABV2H309</accession>
<dbReference type="PANTHER" id="PTHR33121:SF70">
    <property type="entry name" value="SIGNALING PROTEIN YKOW"/>
    <property type="match status" value="1"/>
</dbReference>
<proteinExistence type="predicted"/>
<reference evidence="2 3" key="1">
    <citation type="submission" date="2024-06" db="EMBL/GenBank/DDBJ databases">
        <title>Genomic Encyclopedia of Type Strains, Phase IV (KMG-IV): sequencing the most valuable type-strain genomes for metagenomic binning, comparative biology and taxonomic classification.</title>
        <authorList>
            <person name="Goeker M."/>
        </authorList>
    </citation>
    <scope>NUCLEOTIDE SEQUENCE [LARGE SCALE GENOMIC DNA]</scope>
    <source>
        <strain evidence="2 3">DSM 105042</strain>
    </source>
</reference>
<dbReference type="Proteomes" id="UP001549031">
    <property type="component" value="Unassembled WGS sequence"/>
</dbReference>
<name>A0ABV2H309_9HYPH</name>
<gene>
    <name evidence="2" type="ORF">ABID21_001014</name>
</gene>
<evidence type="ECO:0000313" key="2">
    <source>
        <dbReference type="EMBL" id="MET3584913.1"/>
    </source>
</evidence>
<dbReference type="Pfam" id="PF00563">
    <property type="entry name" value="EAL"/>
    <property type="match status" value="1"/>
</dbReference>
<protein>
    <submittedName>
        <fullName evidence="2">EAL domain-containing protein (Putative c-di-GMP-specific phosphodiesterase class I)</fullName>
    </submittedName>
</protein>
<dbReference type="SUPFAM" id="SSF141868">
    <property type="entry name" value="EAL domain-like"/>
    <property type="match status" value="1"/>
</dbReference>
<dbReference type="PANTHER" id="PTHR33121">
    <property type="entry name" value="CYCLIC DI-GMP PHOSPHODIESTERASE PDEF"/>
    <property type="match status" value="1"/>
</dbReference>